<dbReference type="RefSeq" id="WP_142897718.1">
    <property type="nucleotide sequence ID" value="NZ_ML660057.1"/>
</dbReference>
<evidence type="ECO:0000256" key="2">
    <source>
        <dbReference type="ARBA" id="ARBA00010742"/>
    </source>
</evidence>
<dbReference type="Gene3D" id="3.40.190.10">
    <property type="entry name" value="Periplasmic binding protein-like II"/>
    <property type="match status" value="2"/>
</dbReference>
<organism evidence="5 6">
    <name type="scientific">Denitrobaculum tricleocarpae</name>
    <dbReference type="NCBI Taxonomy" id="2591009"/>
    <lineage>
        <taxon>Bacteria</taxon>
        <taxon>Pseudomonadati</taxon>
        <taxon>Pseudomonadota</taxon>
        <taxon>Alphaproteobacteria</taxon>
        <taxon>Rhodospirillales</taxon>
        <taxon>Rhodospirillaceae</taxon>
        <taxon>Denitrobaculum</taxon>
    </lineage>
</organism>
<evidence type="ECO:0000256" key="3">
    <source>
        <dbReference type="ARBA" id="ARBA00022729"/>
    </source>
</evidence>
<evidence type="ECO:0000313" key="6">
    <source>
        <dbReference type="Proteomes" id="UP000315252"/>
    </source>
</evidence>
<reference evidence="5 6" key="1">
    <citation type="submission" date="2019-06" db="EMBL/GenBank/DDBJ databases">
        <title>Whole genome sequence for Rhodospirillaceae sp. R148.</title>
        <authorList>
            <person name="Wang G."/>
        </authorList>
    </citation>
    <scope>NUCLEOTIDE SEQUENCE [LARGE SCALE GENOMIC DNA]</scope>
    <source>
        <strain evidence="5 6">R148</strain>
    </source>
</reference>
<dbReference type="PANTHER" id="PTHR30024">
    <property type="entry name" value="ALIPHATIC SULFONATES-BINDING PROTEIN-RELATED"/>
    <property type="match status" value="1"/>
</dbReference>
<dbReference type="Pfam" id="PF09084">
    <property type="entry name" value="NMT1"/>
    <property type="match status" value="1"/>
</dbReference>
<dbReference type="PANTHER" id="PTHR30024:SF47">
    <property type="entry name" value="TAURINE-BINDING PERIPLASMIC PROTEIN"/>
    <property type="match status" value="1"/>
</dbReference>
<gene>
    <name evidence="5" type="ORF">FKG95_17610</name>
</gene>
<sequence>MKSTCFAPGGKKTLSRRALGGSLARFTLGAAVAAGVFSAGALSSSAVQAAEKITIAALTFVSSSPLFIAQEKGYYADEGLEVEFKFFRAAQPVAVAIASGDADFGVTAFTGGFYNLAAKGALKVIGAQSREEPGYDFSAYLASNQAFDAGFTSVEKFPGRSFGMTQTGSSFHYMIGQLADKRGFDLGEINLKPLQSVPAMIGALKSGQIDSMIIPAHIAKGLDKAGAAKIIGWVHQETPYQLGGLFTSAKNIDERREIVEKFVRAYQRAAGDYNEGMNALDGSGNRQFGAKADELIPMINKYVGPKPTAAKTKAGAPFIDPKGRLDVGDIYKQVAWYQERGMVAKSLNPADIIDLSFIEGHFNLP</sequence>
<evidence type="ECO:0000256" key="1">
    <source>
        <dbReference type="ARBA" id="ARBA00004418"/>
    </source>
</evidence>
<dbReference type="Proteomes" id="UP000315252">
    <property type="component" value="Unassembled WGS sequence"/>
</dbReference>
<comment type="caution">
    <text evidence="5">The sequence shown here is derived from an EMBL/GenBank/DDBJ whole genome shotgun (WGS) entry which is preliminary data.</text>
</comment>
<accession>A0A545TMF1</accession>
<proteinExistence type="inferred from homology"/>
<evidence type="ECO:0000313" key="5">
    <source>
        <dbReference type="EMBL" id="TQV78384.1"/>
    </source>
</evidence>
<dbReference type="AlphaFoldDB" id="A0A545TMF1"/>
<dbReference type="EMBL" id="VHSH01000006">
    <property type="protein sequence ID" value="TQV78384.1"/>
    <property type="molecule type" value="Genomic_DNA"/>
</dbReference>
<name>A0A545TMF1_9PROT</name>
<keyword evidence="3" id="KW-0732">Signal</keyword>
<dbReference type="SUPFAM" id="SSF53850">
    <property type="entry name" value="Periplasmic binding protein-like II"/>
    <property type="match status" value="1"/>
</dbReference>
<dbReference type="InterPro" id="IPR015168">
    <property type="entry name" value="SsuA/THI5"/>
</dbReference>
<feature type="domain" description="SsuA/THI5-like" evidence="4">
    <location>
        <begin position="64"/>
        <end position="271"/>
    </location>
</feature>
<comment type="subcellular location">
    <subcellularLocation>
        <location evidence="1">Periplasm</location>
    </subcellularLocation>
</comment>
<keyword evidence="6" id="KW-1185">Reference proteome</keyword>
<dbReference type="GO" id="GO:0042918">
    <property type="term" value="P:alkanesulfonate transmembrane transport"/>
    <property type="evidence" value="ECO:0007669"/>
    <property type="project" value="TreeGrafter"/>
</dbReference>
<dbReference type="OrthoDB" id="9815602at2"/>
<comment type="similarity">
    <text evidence="2">Belongs to the bacterial solute-binding protein SsuA/TauA family.</text>
</comment>
<dbReference type="GO" id="GO:0042597">
    <property type="term" value="C:periplasmic space"/>
    <property type="evidence" value="ECO:0007669"/>
    <property type="project" value="UniProtKB-SubCell"/>
</dbReference>
<evidence type="ECO:0000259" key="4">
    <source>
        <dbReference type="Pfam" id="PF09084"/>
    </source>
</evidence>
<protein>
    <submittedName>
        <fullName evidence="5">ABC transporter substrate-binding protein</fullName>
    </submittedName>
</protein>